<accession>A0A645HUQ0</accession>
<comment type="caution">
    <text evidence="1">The sequence shown here is derived from an EMBL/GenBank/DDBJ whole genome shotgun (WGS) entry which is preliminary data.</text>
</comment>
<sequence>MARPRERDDVVYGQEVGLVLQLADELQLVLDLGLNFRRDAIGPTAASAFVSRLAQIACRSVARRNDFIGILVLQLVKAKAATRHHMQCLGQ</sequence>
<name>A0A645HUQ0_9ZZZZ</name>
<organism evidence="1">
    <name type="scientific">bioreactor metagenome</name>
    <dbReference type="NCBI Taxonomy" id="1076179"/>
    <lineage>
        <taxon>unclassified sequences</taxon>
        <taxon>metagenomes</taxon>
        <taxon>ecological metagenomes</taxon>
    </lineage>
</organism>
<dbReference type="AlphaFoldDB" id="A0A645HUQ0"/>
<protein>
    <submittedName>
        <fullName evidence="1">Uncharacterized protein</fullName>
    </submittedName>
</protein>
<proteinExistence type="predicted"/>
<gene>
    <name evidence="1" type="ORF">SDC9_189474</name>
</gene>
<reference evidence="1" key="1">
    <citation type="submission" date="2019-08" db="EMBL/GenBank/DDBJ databases">
        <authorList>
            <person name="Kucharzyk K."/>
            <person name="Murdoch R.W."/>
            <person name="Higgins S."/>
            <person name="Loffler F."/>
        </authorList>
    </citation>
    <scope>NUCLEOTIDE SEQUENCE</scope>
</reference>
<evidence type="ECO:0000313" key="1">
    <source>
        <dbReference type="EMBL" id="MPN41919.1"/>
    </source>
</evidence>
<dbReference type="EMBL" id="VSSQ01099272">
    <property type="protein sequence ID" value="MPN41919.1"/>
    <property type="molecule type" value="Genomic_DNA"/>
</dbReference>